<name>A0A2G3A5K4_CAPAN</name>
<dbReference type="GO" id="GO:0005634">
    <property type="term" value="C:nucleus"/>
    <property type="evidence" value="ECO:0007669"/>
    <property type="project" value="UniProtKB-SubCell"/>
</dbReference>
<accession>A0A2G3A5K4</accession>
<gene>
    <name evidence="5" type="ORF">T459_04638</name>
</gene>
<evidence type="ECO:0000256" key="4">
    <source>
        <dbReference type="RuleBase" id="RU369029"/>
    </source>
</evidence>
<dbReference type="Proteomes" id="UP000222542">
    <property type="component" value="Unassembled WGS sequence"/>
</dbReference>
<comment type="function">
    <text evidence="4">Acts as a negative regulator of abscisic acid (ABA) response.</text>
</comment>
<protein>
    <recommendedName>
        <fullName evidence="4">Ninja-family protein</fullName>
    </recommendedName>
    <alternativeName>
        <fullName evidence="4">ABI-binding protein</fullName>
    </alternativeName>
</protein>
<evidence type="ECO:0000256" key="2">
    <source>
        <dbReference type="ARBA" id="ARBA00006081"/>
    </source>
</evidence>
<dbReference type="AlphaFoldDB" id="A0A2G3A5K4"/>
<evidence type="ECO:0000313" key="6">
    <source>
        <dbReference type="Proteomes" id="UP000222542"/>
    </source>
</evidence>
<keyword evidence="3 4" id="KW-0539">Nucleus</keyword>
<dbReference type="PANTHER" id="PTHR31413:SF31">
    <property type="entry name" value="NINJA-FAMILY PROTEIN AFP3"/>
    <property type="match status" value="1"/>
</dbReference>
<dbReference type="Gramene" id="PHT89525">
    <property type="protein sequence ID" value="PHT89525"/>
    <property type="gene ID" value="T459_04638"/>
</dbReference>
<dbReference type="PANTHER" id="PTHR31413">
    <property type="entry name" value="AFP HOMOLOG 2"/>
    <property type="match status" value="1"/>
</dbReference>
<evidence type="ECO:0000313" key="5">
    <source>
        <dbReference type="EMBL" id="PHT89525.1"/>
    </source>
</evidence>
<comment type="similarity">
    <text evidence="2 4">Belongs to the Ninja family.</text>
</comment>
<evidence type="ECO:0000256" key="1">
    <source>
        <dbReference type="ARBA" id="ARBA00004123"/>
    </source>
</evidence>
<comment type="caution">
    <text evidence="5">The sequence shown here is derived from an EMBL/GenBank/DDBJ whole genome shotgun (WGS) entry which is preliminary data.</text>
</comment>
<evidence type="ECO:0000256" key="3">
    <source>
        <dbReference type="ARBA" id="ARBA00023242"/>
    </source>
</evidence>
<dbReference type="GO" id="GO:0007165">
    <property type="term" value="P:signal transduction"/>
    <property type="evidence" value="ECO:0007669"/>
    <property type="project" value="InterPro"/>
</dbReference>
<sequence>MLRLPFVSTRGGIPNEKKIEGFLYGYKSRQQSKIVCVCHGAFLTPLNLSYMLMNLM</sequence>
<keyword evidence="6" id="KW-1185">Reference proteome</keyword>
<proteinExistence type="inferred from homology"/>
<dbReference type="InterPro" id="IPR031307">
    <property type="entry name" value="Ninja_fam"/>
</dbReference>
<comment type="subcellular location">
    <subcellularLocation>
        <location evidence="1 4">Nucleus</location>
    </subcellularLocation>
</comment>
<reference evidence="5 6" key="2">
    <citation type="journal article" date="2017" name="Genome Biol.">
        <title>New reference genome sequences of hot pepper reveal the massive evolution of plant disease-resistance genes by retroduplication.</title>
        <authorList>
            <person name="Kim S."/>
            <person name="Park J."/>
            <person name="Yeom S.I."/>
            <person name="Kim Y.M."/>
            <person name="Seo E."/>
            <person name="Kim K.T."/>
            <person name="Kim M.S."/>
            <person name="Lee J.M."/>
            <person name="Cheong K."/>
            <person name="Shin H.S."/>
            <person name="Kim S.B."/>
            <person name="Han K."/>
            <person name="Lee J."/>
            <person name="Park M."/>
            <person name="Lee H.A."/>
            <person name="Lee H.Y."/>
            <person name="Lee Y."/>
            <person name="Oh S."/>
            <person name="Lee J.H."/>
            <person name="Choi E."/>
            <person name="Choi E."/>
            <person name="Lee S.E."/>
            <person name="Jeon J."/>
            <person name="Kim H."/>
            <person name="Choi G."/>
            <person name="Song H."/>
            <person name="Lee J."/>
            <person name="Lee S.C."/>
            <person name="Kwon J.K."/>
            <person name="Lee H.Y."/>
            <person name="Koo N."/>
            <person name="Hong Y."/>
            <person name="Kim R.W."/>
            <person name="Kang W.H."/>
            <person name="Huh J.H."/>
            <person name="Kang B.C."/>
            <person name="Yang T.J."/>
            <person name="Lee Y.H."/>
            <person name="Bennetzen J.L."/>
            <person name="Choi D."/>
        </authorList>
    </citation>
    <scope>NUCLEOTIDE SEQUENCE [LARGE SCALE GENOMIC DNA]</scope>
    <source>
        <strain evidence="6">cv. CM334</strain>
    </source>
</reference>
<dbReference type="STRING" id="4072.A0A2G3A5K4"/>
<dbReference type="EMBL" id="AYRZ02000002">
    <property type="protein sequence ID" value="PHT89525.1"/>
    <property type="molecule type" value="Genomic_DNA"/>
</dbReference>
<organism evidence="5 6">
    <name type="scientific">Capsicum annuum</name>
    <name type="common">Capsicum pepper</name>
    <dbReference type="NCBI Taxonomy" id="4072"/>
    <lineage>
        <taxon>Eukaryota</taxon>
        <taxon>Viridiplantae</taxon>
        <taxon>Streptophyta</taxon>
        <taxon>Embryophyta</taxon>
        <taxon>Tracheophyta</taxon>
        <taxon>Spermatophyta</taxon>
        <taxon>Magnoliopsida</taxon>
        <taxon>eudicotyledons</taxon>
        <taxon>Gunneridae</taxon>
        <taxon>Pentapetalae</taxon>
        <taxon>asterids</taxon>
        <taxon>lamiids</taxon>
        <taxon>Solanales</taxon>
        <taxon>Solanaceae</taxon>
        <taxon>Solanoideae</taxon>
        <taxon>Capsiceae</taxon>
        <taxon>Capsicum</taxon>
    </lineage>
</organism>
<reference evidence="5 6" key="1">
    <citation type="journal article" date="2014" name="Nat. Genet.">
        <title>Genome sequence of the hot pepper provides insights into the evolution of pungency in Capsicum species.</title>
        <authorList>
            <person name="Kim S."/>
            <person name="Park M."/>
            <person name="Yeom S.I."/>
            <person name="Kim Y.M."/>
            <person name="Lee J.M."/>
            <person name="Lee H.A."/>
            <person name="Seo E."/>
            <person name="Choi J."/>
            <person name="Cheong K."/>
            <person name="Kim K.T."/>
            <person name="Jung K."/>
            <person name="Lee G.W."/>
            <person name="Oh S.K."/>
            <person name="Bae C."/>
            <person name="Kim S.B."/>
            <person name="Lee H.Y."/>
            <person name="Kim S.Y."/>
            <person name="Kim M.S."/>
            <person name="Kang B.C."/>
            <person name="Jo Y.D."/>
            <person name="Yang H.B."/>
            <person name="Jeong H.J."/>
            <person name="Kang W.H."/>
            <person name="Kwon J.K."/>
            <person name="Shin C."/>
            <person name="Lim J.Y."/>
            <person name="Park J.H."/>
            <person name="Huh J.H."/>
            <person name="Kim J.S."/>
            <person name="Kim B.D."/>
            <person name="Cohen O."/>
            <person name="Paran I."/>
            <person name="Suh M.C."/>
            <person name="Lee S.B."/>
            <person name="Kim Y.K."/>
            <person name="Shin Y."/>
            <person name="Noh S.J."/>
            <person name="Park J."/>
            <person name="Seo Y.S."/>
            <person name="Kwon S.Y."/>
            <person name="Kim H.A."/>
            <person name="Park J.M."/>
            <person name="Kim H.J."/>
            <person name="Choi S.B."/>
            <person name="Bosland P.W."/>
            <person name="Reeves G."/>
            <person name="Jo S.H."/>
            <person name="Lee B.W."/>
            <person name="Cho H.T."/>
            <person name="Choi H.S."/>
            <person name="Lee M.S."/>
            <person name="Yu Y."/>
            <person name="Do Choi Y."/>
            <person name="Park B.S."/>
            <person name="van Deynze A."/>
            <person name="Ashrafi H."/>
            <person name="Hill T."/>
            <person name="Kim W.T."/>
            <person name="Pai H.S."/>
            <person name="Ahn H.K."/>
            <person name="Yeam I."/>
            <person name="Giovannoni J.J."/>
            <person name="Rose J.K."/>
            <person name="Sorensen I."/>
            <person name="Lee S.J."/>
            <person name="Kim R.W."/>
            <person name="Choi I.Y."/>
            <person name="Choi B.S."/>
            <person name="Lim J.S."/>
            <person name="Lee Y.H."/>
            <person name="Choi D."/>
        </authorList>
    </citation>
    <scope>NUCLEOTIDE SEQUENCE [LARGE SCALE GENOMIC DNA]</scope>
    <source>
        <strain evidence="6">cv. CM334</strain>
    </source>
</reference>